<gene>
    <name evidence="2" type="ORF">DU502_00770</name>
</gene>
<dbReference type="OrthoDB" id="3369at2157"/>
<keyword evidence="2" id="KW-0418">Kinase</keyword>
<evidence type="ECO:0000256" key="1">
    <source>
        <dbReference type="SAM" id="Phobius"/>
    </source>
</evidence>
<keyword evidence="3" id="KW-1185">Reference proteome</keyword>
<name>A0A3G8QPE6_9EURY</name>
<accession>A0A3G8QPE6</accession>
<dbReference type="Gene3D" id="3.30.565.10">
    <property type="entry name" value="Histidine kinase-like ATPase, C-terminal domain"/>
    <property type="match status" value="1"/>
</dbReference>
<keyword evidence="1" id="KW-0812">Transmembrane</keyword>
<dbReference type="EMBL" id="CP034145">
    <property type="protein sequence ID" value="AZH23995.1"/>
    <property type="molecule type" value="Genomic_DNA"/>
</dbReference>
<keyword evidence="2" id="KW-0808">Transferase</keyword>
<dbReference type="RefSeq" id="WP_124896985.1">
    <property type="nucleotide sequence ID" value="NZ_CP034145.1"/>
</dbReference>
<dbReference type="InterPro" id="IPR036890">
    <property type="entry name" value="HATPase_C_sf"/>
</dbReference>
<dbReference type="KEGG" id="haer:DU502_00770"/>
<dbReference type="AlphaFoldDB" id="A0A3G8QPE6"/>
<dbReference type="Proteomes" id="UP000282007">
    <property type="component" value="Chromosome"/>
</dbReference>
<keyword evidence="1" id="KW-0472">Membrane</keyword>
<protein>
    <submittedName>
        <fullName evidence="2">Sensor histidine kinase</fullName>
    </submittedName>
</protein>
<reference evidence="2 3" key="1">
    <citation type="submission" date="2018-07" db="EMBL/GenBank/DDBJ databases">
        <title>Genome sequences of Haloplanus aerogenes JCM 16430T.</title>
        <authorList>
            <person name="Kim Y.B."/>
            <person name="Roh S.W."/>
        </authorList>
    </citation>
    <scope>NUCLEOTIDE SEQUENCE [LARGE SCALE GENOMIC DNA]</scope>
    <source>
        <strain evidence="2 3">JCM 16430</strain>
    </source>
</reference>
<feature type="transmembrane region" description="Helical" evidence="1">
    <location>
        <begin position="74"/>
        <end position="97"/>
    </location>
</feature>
<feature type="transmembrane region" description="Helical" evidence="1">
    <location>
        <begin position="45"/>
        <end position="67"/>
    </location>
</feature>
<evidence type="ECO:0000313" key="3">
    <source>
        <dbReference type="Proteomes" id="UP000282007"/>
    </source>
</evidence>
<sequence length="348" mass="38119">MTIGPRTTMVSLPRWLKRWSLAITAITLAVAPAARLLVATTPTTLVLGGLVPLLLLTGVTYAGWAYARRESPAFTAIVTAWTLSVVAGMVVVAVWVVTLARLASTGLSFAMLSPVVTSAGAVTGLWLGTSNARWRERDATLRREREQLDFLNELLRHYVLNAAQVIVGRADRLAERTGDDDAVEISRSGRRIARHVQQMRALVTSDDSCWPVDLTAAVERARTSVDEQEVQLVVDLPETCPVVADDALDVLVEALLFRAVDRTEGDSVTVRLDAVEEDDGVRLVVVDDAGSPRVESVDPESIDTDHGVFEFQWYLVMTLTERYGGQVTVTDRDDGARVEVWLRTPDGR</sequence>
<dbReference type="GeneID" id="38469774"/>
<keyword evidence="1" id="KW-1133">Transmembrane helix</keyword>
<feature type="transmembrane region" description="Helical" evidence="1">
    <location>
        <begin position="109"/>
        <end position="127"/>
    </location>
</feature>
<proteinExistence type="predicted"/>
<organism evidence="2 3">
    <name type="scientific">Haloplanus aerogenes</name>
    <dbReference type="NCBI Taxonomy" id="660522"/>
    <lineage>
        <taxon>Archaea</taxon>
        <taxon>Methanobacteriati</taxon>
        <taxon>Methanobacteriota</taxon>
        <taxon>Stenosarchaea group</taxon>
        <taxon>Halobacteria</taxon>
        <taxon>Halobacteriales</taxon>
        <taxon>Haloferacaceae</taxon>
        <taxon>Haloplanus</taxon>
    </lineage>
</organism>
<evidence type="ECO:0000313" key="2">
    <source>
        <dbReference type="EMBL" id="AZH23995.1"/>
    </source>
</evidence>
<dbReference type="GO" id="GO:0016301">
    <property type="term" value="F:kinase activity"/>
    <property type="evidence" value="ECO:0007669"/>
    <property type="project" value="UniProtKB-KW"/>
</dbReference>